<gene>
    <name evidence="1" type="ORF">ILYODFUR_035781</name>
</gene>
<dbReference type="Proteomes" id="UP001482620">
    <property type="component" value="Unassembled WGS sequence"/>
</dbReference>
<dbReference type="PANTHER" id="PTHR21344:SF1">
    <property type="entry name" value="RAL GTPASE-ACTIVATING PROTEIN SUBUNIT BETA"/>
    <property type="match status" value="1"/>
</dbReference>
<name>A0ABV0UY23_9TELE</name>
<proteinExistence type="predicted"/>
<accession>A0ABV0UY23</accession>
<feature type="non-terminal residue" evidence="1">
    <location>
        <position position="1"/>
    </location>
</feature>
<comment type="caution">
    <text evidence="1">The sequence shown here is derived from an EMBL/GenBank/DDBJ whole genome shotgun (WGS) entry which is preliminary data.</text>
</comment>
<evidence type="ECO:0000313" key="1">
    <source>
        <dbReference type="EMBL" id="MEQ2250036.1"/>
    </source>
</evidence>
<dbReference type="EMBL" id="JAHRIQ010088075">
    <property type="protein sequence ID" value="MEQ2250036.1"/>
    <property type="molecule type" value="Genomic_DNA"/>
</dbReference>
<evidence type="ECO:0000313" key="2">
    <source>
        <dbReference type="Proteomes" id="UP001482620"/>
    </source>
</evidence>
<dbReference type="PANTHER" id="PTHR21344">
    <property type="entry name" value="RAL GTPASE-ACTIVATING PROTEIN SUBUNIT BETA"/>
    <property type="match status" value="1"/>
</dbReference>
<protein>
    <submittedName>
        <fullName evidence="1">Uncharacterized protein</fullName>
    </submittedName>
</protein>
<dbReference type="InterPro" id="IPR039930">
    <property type="entry name" value="RALGAPB"/>
</dbReference>
<sequence>DLVQFKGLVSPVDLRRSSIFILLSLMPLPQQLGSVQLQDSMDMMMSSDDALAGHLLSYKPRLLSLLIGALQTETATFNIQLLLGQFLLADLLHGFISWSLITFLFLQPPF</sequence>
<reference evidence="1 2" key="1">
    <citation type="submission" date="2021-06" db="EMBL/GenBank/DDBJ databases">
        <authorList>
            <person name="Palmer J.M."/>
        </authorList>
    </citation>
    <scope>NUCLEOTIDE SEQUENCE [LARGE SCALE GENOMIC DNA]</scope>
    <source>
        <strain evidence="2">if_2019</strain>
        <tissue evidence="1">Muscle</tissue>
    </source>
</reference>
<keyword evidence="2" id="KW-1185">Reference proteome</keyword>
<organism evidence="1 2">
    <name type="scientific">Ilyodon furcidens</name>
    <name type="common">goldbreast splitfin</name>
    <dbReference type="NCBI Taxonomy" id="33524"/>
    <lineage>
        <taxon>Eukaryota</taxon>
        <taxon>Metazoa</taxon>
        <taxon>Chordata</taxon>
        <taxon>Craniata</taxon>
        <taxon>Vertebrata</taxon>
        <taxon>Euteleostomi</taxon>
        <taxon>Actinopterygii</taxon>
        <taxon>Neopterygii</taxon>
        <taxon>Teleostei</taxon>
        <taxon>Neoteleostei</taxon>
        <taxon>Acanthomorphata</taxon>
        <taxon>Ovalentaria</taxon>
        <taxon>Atherinomorphae</taxon>
        <taxon>Cyprinodontiformes</taxon>
        <taxon>Goodeidae</taxon>
        <taxon>Ilyodon</taxon>
    </lineage>
</organism>